<proteinExistence type="predicted"/>
<feature type="transmembrane region" description="Helical" evidence="2">
    <location>
        <begin position="167"/>
        <end position="186"/>
    </location>
</feature>
<name>A0A518GQP1_9PLAN</name>
<dbReference type="RefSeq" id="WP_145301048.1">
    <property type="nucleotide sequence ID" value="NZ_CP036299.1"/>
</dbReference>
<feature type="region of interest" description="Disordered" evidence="1">
    <location>
        <begin position="219"/>
        <end position="255"/>
    </location>
</feature>
<accession>A0A518GQP1</accession>
<organism evidence="3 4">
    <name type="scientific">Planctopirus ephydatiae</name>
    <dbReference type="NCBI Taxonomy" id="2528019"/>
    <lineage>
        <taxon>Bacteria</taxon>
        <taxon>Pseudomonadati</taxon>
        <taxon>Planctomycetota</taxon>
        <taxon>Planctomycetia</taxon>
        <taxon>Planctomycetales</taxon>
        <taxon>Planctomycetaceae</taxon>
        <taxon>Planctopirus</taxon>
    </lineage>
</organism>
<evidence type="ECO:0000313" key="3">
    <source>
        <dbReference type="EMBL" id="QDV30926.1"/>
    </source>
</evidence>
<evidence type="ECO:0000256" key="2">
    <source>
        <dbReference type="SAM" id="Phobius"/>
    </source>
</evidence>
<keyword evidence="2" id="KW-0472">Membrane</keyword>
<keyword evidence="2" id="KW-1133">Transmembrane helix</keyword>
<feature type="compositionally biased region" description="Basic and acidic residues" evidence="1">
    <location>
        <begin position="219"/>
        <end position="232"/>
    </location>
</feature>
<sequence length="255" mass="28505">MLELLRLLIPPQLLAPILKPVTRLIIGLMAVPLFRWFLRRVVRVNGLDQELERDLELWFRGAILLLVASANMEQAFFGWVPLDLREEKGWMILAGRLMLAIGVIEGMPDQGLFAIIHPGPPPFKMPPHGRIKACWSYLPDLIRGLLCKHLNRSSPVFAIMAVFQDGWVGWVCYGLAIIQYLIIGLVTSRDRAIDVLNQFDEAIQIQRAQLADALHHSAEPEKVQGDDLESPKSTEGAAIEQPVLTATTPPLNSGQ</sequence>
<dbReference type="KEGG" id="peh:Spb1_28620"/>
<evidence type="ECO:0000256" key="1">
    <source>
        <dbReference type="SAM" id="MobiDB-lite"/>
    </source>
</evidence>
<dbReference type="EMBL" id="CP036299">
    <property type="protein sequence ID" value="QDV30926.1"/>
    <property type="molecule type" value="Genomic_DNA"/>
</dbReference>
<feature type="compositionally biased region" description="Polar residues" evidence="1">
    <location>
        <begin position="244"/>
        <end position="255"/>
    </location>
</feature>
<protein>
    <submittedName>
        <fullName evidence="3">Uncharacterized protein</fullName>
    </submittedName>
</protein>
<dbReference type="OrthoDB" id="212175at2"/>
<reference evidence="3 4" key="1">
    <citation type="submission" date="2019-02" db="EMBL/GenBank/DDBJ databases">
        <title>Deep-cultivation of Planctomycetes and their phenomic and genomic characterization uncovers novel biology.</title>
        <authorList>
            <person name="Wiegand S."/>
            <person name="Jogler M."/>
            <person name="Boedeker C."/>
            <person name="Pinto D."/>
            <person name="Vollmers J."/>
            <person name="Rivas-Marin E."/>
            <person name="Kohn T."/>
            <person name="Peeters S.H."/>
            <person name="Heuer A."/>
            <person name="Rast P."/>
            <person name="Oberbeckmann S."/>
            <person name="Bunk B."/>
            <person name="Jeske O."/>
            <person name="Meyerdierks A."/>
            <person name="Storesund J.E."/>
            <person name="Kallscheuer N."/>
            <person name="Luecker S."/>
            <person name="Lage O.M."/>
            <person name="Pohl T."/>
            <person name="Merkel B.J."/>
            <person name="Hornburger P."/>
            <person name="Mueller R.-W."/>
            <person name="Bruemmer F."/>
            <person name="Labrenz M."/>
            <person name="Spormann A.M."/>
            <person name="Op den Camp H."/>
            <person name="Overmann J."/>
            <person name="Amann R."/>
            <person name="Jetten M.S.M."/>
            <person name="Mascher T."/>
            <person name="Medema M.H."/>
            <person name="Devos D.P."/>
            <person name="Kaster A.-K."/>
            <person name="Ovreas L."/>
            <person name="Rohde M."/>
            <person name="Galperin M.Y."/>
            <person name="Jogler C."/>
        </authorList>
    </citation>
    <scope>NUCLEOTIDE SEQUENCE [LARGE SCALE GENOMIC DNA]</scope>
    <source>
        <strain evidence="3 4">Spb1</strain>
    </source>
</reference>
<keyword evidence="2" id="KW-0812">Transmembrane</keyword>
<gene>
    <name evidence="3" type="ORF">Spb1_28620</name>
</gene>
<keyword evidence="4" id="KW-1185">Reference proteome</keyword>
<dbReference type="Proteomes" id="UP000315349">
    <property type="component" value="Chromosome"/>
</dbReference>
<dbReference type="AlphaFoldDB" id="A0A518GQP1"/>
<evidence type="ECO:0000313" key="4">
    <source>
        <dbReference type="Proteomes" id="UP000315349"/>
    </source>
</evidence>